<dbReference type="InterPro" id="IPR020501">
    <property type="entry name" value="Uncharacterised_AF1218"/>
</dbReference>
<evidence type="ECO:0000313" key="2">
    <source>
        <dbReference type="Proteomes" id="UP000680656"/>
    </source>
</evidence>
<dbReference type="KEGG" id="mrtj:KHC33_00835"/>
<reference evidence="1 2" key="1">
    <citation type="submission" date="2021-05" db="EMBL/GenBank/DDBJ databases">
        <title>A novel Methanospirillum isolate from a pyrite-forming mixed culture.</title>
        <authorList>
            <person name="Bunk B."/>
            <person name="Sproer C."/>
            <person name="Spring S."/>
            <person name="Pester M."/>
        </authorList>
    </citation>
    <scope>NUCLEOTIDE SEQUENCE [LARGE SCALE GENOMIC DNA]</scope>
    <source>
        <strain evidence="1 2">J.3.6.1-F.2.7.3</strain>
    </source>
</reference>
<dbReference type="AlphaFoldDB" id="A0A8E7EHK8"/>
<dbReference type="Proteomes" id="UP000680656">
    <property type="component" value="Chromosome"/>
</dbReference>
<sequence length="102" mass="11754">MTIQTRQHLVEQRLKAWLSGDPNGVRRAALSLFLHRQDLTIEEIYEHLAPKYQISYHGVGGMIGLVSSRIGVLQGIRDEKKRCRMYRLKEKDAPSVRKILAI</sequence>
<evidence type="ECO:0000313" key="1">
    <source>
        <dbReference type="EMBL" id="QVV89112.1"/>
    </source>
</evidence>
<proteinExistence type="predicted"/>
<protein>
    <submittedName>
        <fullName evidence="1">DUF2551 domain-containing protein</fullName>
    </submittedName>
</protein>
<dbReference type="Pfam" id="PF10826">
    <property type="entry name" value="DUF2551"/>
    <property type="match status" value="1"/>
</dbReference>
<dbReference type="RefSeq" id="WP_214419914.1">
    <property type="nucleotide sequence ID" value="NZ_CP075546.1"/>
</dbReference>
<accession>A0A8E7EHK8</accession>
<keyword evidence="2" id="KW-1185">Reference proteome</keyword>
<gene>
    <name evidence="1" type="ORF">KHC33_00835</name>
</gene>
<dbReference type="GeneID" id="65095685"/>
<organism evidence="1 2">
    <name type="scientific">Methanospirillum purgamenti</name>
    <dbReference type="NCBI Taxonomy" id="2834276"/>
    <lineage>
        <taxon>Archaea</taxon>
        <taxon>Methanobacteriati</taxon>
        <taxon>Methanobacteriota</taxon>
        <taxon>Stenosarchaea group</taxon>
        <taxon>Methanomicrobia</taxon>
        <taxon>Methanomicrobiales</taxon>
        <taxon>Methanospirillaceae</taxon>
        <taxon>Methanospirillum</taxon>
    </lineage>
</organism>
<dbReference type="EMBL" id="CP075546">
    <property type="protein sequence ID" value="QVV89112.1"/>
    <property type="molecule type" value="Genomic_DNA"/>
</dbReference>
<name>A0A8E7EHK8_9EURY</name>